<sequence length="42" mass="4925">MTPHLLSYPLFLLWRHQLRYFSSPIKCHTVLGDPIPDPPHLS</sequence>
<dbReference type="Gramene" id="mRNA:HanXRQr2_Chr01g0037061">
    <property type="protein sequence ID" value="mRNA:HanXRQr2_Chr01g0037061"/>
    <property type="gene ID" value="HanXRQr2_Chr01g0037061"/>
</dbReference>
<reference evidence="1" key="2">
    <citation type="submission" date="2020-06" db="EMBL/GenBank/DDBJ databases">
        <title>Helianthus annuus Genome sequencing and assembly Release 2.</title>
        <authorList>
            <person name="Gouzy J."/>
            <person name="Langlade N."/>
            <person name="Munos S."/>
        </authorList>
    </citation>
    <scope>NUCLEOTIDE SEQUENCE</scope>
    <source>
        <tissue evidence="1">Leaves</tissue>
    </source>
</reference>
<dbReference type="AlphaFoldDB" id="A0A9K3JX58"/>
<protein>
    <submittedName>
        <fullName evidence="1">Uncharacterized protein</fullName>
    </submittedName>
</protein>
<accession>A0A9K3JX58</accession>
<name>A0A9K3JX58_HELAN</name>
<evidence type="ECO:0000313" key="2">
    <source>
        <dbReference type="Proteomes" id="UP000215914"/>
    </source>
</evidence>
<evidence type="ECO:0000313" key="1">
    <source>
        <dbReference type="EMBL" id="KAF5823318.1"/>
    </source>
</evidence>
<dbReference type="EMBL" id="MNCJ02000316">
    <property type="protein sequence ID" value="KAF5823318.1"/>
    <property type="molecule type" value="Genomic_DNA"/>
</dbReference>
<dbReference type="Proteomes" id="UP000215914">
    <property type="component" value="Unassembled WGS sequence"/>
</dbReference>
<keyword evidence="2" id="KW-1185">Reference proteome</keyword>
<comment type="caution">
    <text evidence="1">The sequence shown here is derived from an EMBL/GenBank/DDBJ whole genome shotgun (WGS) entry which is preliminary data.</text>
</comment>
<reference evidence="1" key="1">
    <citation type="journal article" date="2017" name="Nature">
        <title>The sunflower genome provides insights into oil metabolism, flowering and Asterid evolution.</title>
        <authorList>
            <person name="Badouin H."/>
            <person name="Gouzy J."/>
            <person name="Grassa C.J."/>
            <person name="Murat F."/>
            <person name="Staton S.E."/>
            <person name="Cottret L."/>
            <person name="Lelandais-Briere C."/>
            <person name="Owens G.L."/>
            <person name="Carrere S."/>
            <person name="Mayjonade B."/>
            <person name="Legrand L."/>
            <person name="Gill N."/>
            <person name="Kane N.C."/>
            <person name="Bowers J.E."/>
            <person name="Hubner S."/>
            <person name="Bellec A."/>
            <person name="Berard A."/>
            <person name="Berges H."/>
            <person name="Blanchet N."/>
            <person name="Boniface M.C."/>
            <person name="Brunel D."/>
            <person name="Catrice O."/>
            <person name="Chaidir N."/>
            <person name="Claudel C."/>
            <person name="Donnadieu C."/>
            <person name="Faraut T."/>
            <person name="Fievet G."/>
            <person name="Helmstetter N."/>
            <person name="King M."/>
            <person name="Knapp S.J."/>
            <person name="Lai Z."/>
            <person name="Le Paslier M.C."/>
            <person name="Lippi Y."/>
            <person name="Lorenzon L."/>
            <person name="Mandel J.R."/>
            <person name="Marage G."/>
            <person name="Marchand G."/>
            <person name="Marquand E."/>
            <person name="Bret-Mestries E."/>
            <person name="Morien E."/>
            <person name="Nambeesan S."/>
            <person name="Nguyen T."/>
            <person name="Pegot-Espagnet P."/>
            <person name="Pouilly N."/>
            <person name="Raftis F."/>
            <person name="Sallet E."/>
            <person name="Schiex T."/>
            <person name="Thomas J."/>
            <person name="Vandecasteele C."/>
            <person name="Vares D."/>
            <person name="Vear F."/>
            <person name="Vautrin S."/>
            <person name="Crespi M."/>
            <person name="Mangin B."/>
            <person name="Burke J.M."/>
            <person name="Salse J."/>
            <person name="Munos S."/>
            <person name="Vincourt P."/>
            <person name="Rieseberg L.H."/>
            <person name="Langlade N.B."/>
        </authorList>
    </citation>
    <scope>NUCLEOTIDE SEQUENCE</scope>
    <source>
        <tissue evidence="1">Leaves</tissue>
    </source>
</reference>
<organism evidence="1 2">
    <name type="scientific">Helianthus annuus</name>
    <name type="common">Common sunflower</name>
    <dbReference type="NCBI Taxonomy" id="4232"/>
    <lineage>
        <taxon>Eukaryota</taxon>
        <taxon>Viridiplantae</taxon>
        <taxon>Streptophyta</taxon>
        <taxon>Embryophyta</taxon>
        <taxon>Tracheophyta</taxon>
        <taxon>Spermatophyta</taxon>
        <taxon>Magnoliopsida</taxon>
        <taxon>eudicotyledons</taxon>
        <taxon>Gunneridae</taxon>
        <taxon>Pentapetalae</taxon>
        <taxon>asterids</taxon>
        <taxon>campanulids</taxon>
        <taxon>Asterales</taxon>
        <taxon>Asteraceae</taxon>
        <taxon>Asteroideae</taxon>
        <taxon>Heliantheae alliance</taxon>
        <taxon>Heliantheae</taxon>
        <taxon>Helianthus</taxon>
    </lineage>
</organism>
<gene>
    <name evidence="1" type="ORF">HanXRQr2_Chr01g0037061</name>
</gene>
<proteinExistence type="predicted"/>